<keyword evidence="7" id="KW-1185">Reference proteome</keyword>
<dbReference type="EMBL" id="RBZU01000002">
    <property type="protein sequence ID" value="RKP57806.1"/>
    <property type="molecule type" value="Genomic_DNA"/>
</dbReference>
<dbReference type="Pfam" id="PF12833">
    <property type="entry name" value="HTH_18"/>
    <property type="match status" value="1"/>
</dbReference>
<dbReference type="PROSITE" id="PS00041">
    <property type="entry name" value="HTH_ARAC_FAMILY_1"/>
    <property type="match status" value="1"/>
</dbReference>
<dbReference type="FunFam" id="1.10.10.60:FF:000132">
    <property type="entry name" value="AraC family transcriptional regulator"/>
    <property type="match status" value="1"/>
</dbReference>
<dbReference type="InterPro" id="IPR009057">
    <property type="entry name" value="Homeodomain-like_sf"/>
</dbReference>
<dbReference type="InterPro" id="IPR011051">
    <property type="entry name" value="RmlC_Cupin_sf"/>
</dbReference>
<reference evidence="6 7" key="1">
    <citation type="submission" date="2018-10" db="EMBL/GenBank/DDBJ databases">
        <title>Robbsia sp. DHC34, isolated from soil.</title>
        <authorList>
            <person name="Gao Z.-H."/>
            <person name="Qiu L.-H."/>
        </authorList>
    </citation>
    <scope>NUCLEOTIDE SEQUENCE [LARGE SCALE GENOMIC DNA]</scope>
    <source>
        <strain evidence="6 7">DHC34</strain>
    </source>
</reference>
<evidence type="ECO:0000259" key="5">
    <source>
        <dbReference type="PROSITE" id="PS01124"/>
    </source>
</evidence>
<dbReference type="OrthoDB" id="9804543at2"/>
<gene>
    <name evidence="6" type="ORF">D7S86_07715</name>
</gene>
<sequence length="271" mass="30016">MAHAHAHAHADRAPRLAQTLTLPALPRAVYFRAYRIPAGTLVEPHAHDWCQFAFARRGIMHVRVSHSGLVVPPQYGMWLPAGTPHSVWAPEDVDLESLYIAAPAITAAITQCRVVVVTDLVRALIHHLCTTIGEDYDEHGKDGLKVRVLLDLLSELRDAPLTLPLPEDTNLRHLCEQLQADPGNASGVGDWASTLNMSERTLARRFLKQTGMTFHHWKQRLRLLRSLDMLKDGASVTAVAIDLGYSSTSAFIFAFRSLFGCAPGQFYSDAR</sequence>
<evidence type="ECO:0000256" key="4">
    <source>
        <dbReference type="ARBA" id="ARBA00023163"/>
    </source>
</evidence>
<dbReference type="SUPFAM" id="SSF46689">
    <property type="entry name" value="Homeodomain-like"/>
    <property type="match status" value="1"/>
</dbReference>
<dbReference type="Pfam" id="PF02311">
    <property type="entry name" value="AraC_binding"/>
    <property type="match status" value="1"/>
</dbReference>
<dbReference type="CDD" id="cd06124">
    <property type="entry name" value="cupin_NimR-like_N"/>
    <property type="match status" value="1"/>
</dbReference>
<evidence type="ECO:0000313" key="7">
    <source>
        <dbReference type="Proteomes" id="UP000270342"/>
    </source>
</evidence>
<dbReference type="InterPro" id="IPR018062">
    <property type="entry name" value="HTH_AraC-typ_CS"/>
</dbReference>
<dbReference type="GO" id="GO:0003700">
    <property type="term" value="F:DNA-binding transcription factor activity"/>
    <property type="evidence" value="ECO:0007669"/>
    <property type="project" value="InterPro"/>
</dbReference>
<dbReference type="AlphaFoldDB" id="A0A494Y524"/>
<name>A0A494Y524_9BURK</name>
<keyword evidence="1" id="KW-0678">Repressor</keyword>
<dbReference type="SMART" id="SM00342">
    <property type="entry name" value="HTH_ARAC"/>
    <property type="match status" value="1"/>
</dbReference>
<evidence type="ECO:0000256" key="1">
    <source>
        <dbReference type="ARBA" id="ARBA00022491"/>
    </source>
</evidence>
<dbReference type="Gene3D" id="2.60.120.10">
    <property type="entry name" value="Jelly Rolls"/>
    <property type="match status" value="1"/>
</dbReference>
<dbReference type="RefSeq" id="WP_121085142.1">
    <property type="nucleotide sequence ID" value="NZ_RBZU01000002.1"/>
</dbReference>
<dbReference type="SUPFAM" id="SSF51182">
    <property type="entry name" value="RmlC-like cupins"/>
    <property type="match status" value="1"/>
</dbReference>
<protein>
    <submittedName>
        <fullName evidence="6">AraC family transcriptional regulator</fullName>
    </submittedName>
</protein>
<dbReference type="PANTHER" id="PTHR11019">
    <property type="entry name" value="HTH-TYPE TRANSCRIPTIONAL REGULATOR NIMR"/>
    <property type="match status" value="1"/>
</dbReference>
<organism evidence="6 7">
    <name type="scientific">Pararobbsia silviterrae</name>
    <dbReference type="NCBI Taxonomy" id="1792498"/>
    <lineage>
        <taxon>Bacteria</taxon>
        <taxon>Pseudomonadati</taxon>
        <taxon>Pseudomonadota</taxon>
        <taxon>Betaproteobacteria</taxon>
        <taxon>Burkholderiales</taxon>
        <taxon>Burkholderiaceae</taxon>
        <taxon>Pararobbsia</taxon>
    </lineage>
</organism>
<proteinExistence type="predicted"/>
<keyword evidence="3" id="KW-0238">DNA-binding</keyword>
<comment type="caution">
    <text evidence="6">The sequence shown here is derived from an EMBL/GenBank/DDBJ whole genome shotgun (WGS) entry which is preliminary data.</text>
</comment>
<dbReference type="InterPro" id="IPR018060">
    <property type="entry name" value="HTH_AraC"/>
</dbReference>
<keyword evidence="2" id="KW-0805">Transcription regulation</keyword>
<dbReference type="GO" id="GO:0043565">
    <property type="term" value="F:sequence-specific DNA binding"/>
    <property type="evidence" value="ECO:0007669"/>
    <property type="project" value="InterPro"/>
</dbReference>
<evidence type="ECO:0000256" key="3">
    <source>
        <dbReference type="ARBA" id="ARBA00023125"/>
    </source>
</evidence>
<dbReference type="InterPro" id="IPR003313">
    <property type="entry name" value="AraC-bd"/>
</dbReference>
<evidence type="ECO:0000256" key="2">
    <source>
        <dbReference type="ARBA" id="ARBA00023015"/>
    </source>
</evidence>
<keyword evidence="4" id="KW-0804">Transcription</keyword>
<dbReference type="Proteomes" id="UP000270342">
    <property type="component" value="Unassembled WGS sequence"/>
</dbReference>
<accession>A0A494Y524</accession>
<dbReference type="Gene3D" id="1.10.10.60">
    <property type="entry name" value="Homeodomain-like"/>
    <property type="match status" value="1"/>
</dbReference>
<dbReference type="InterPro" id="IPR014710">
    <property type="entry name" value="RmlC-like_jellyroll"/>
</dbReference>
<dbReference type="PROSITE" id="PS01124">
    <property type="entry name" value="HTH_ARAC_FAMILY_2"/>
    <property type="match status" value="1"/>
</dbReference>
<dbReference type="PANTHER" id="PTHR11019:SF159">
    <property type="entry name" value="TRANSCRIPTIONAL REGULATOR-RELATED"/>
    <property type="match status" value="1"/>
</dbReference>
<evidence type="ECO:0000313" key="6">
    <source>
        <dbReference type="EMBL" id="RKP57806.1"/>
    </source>
</evidence>
<feature type="domain" description="HTH araC/xylS-type" evidence="5">
    <location>
        <begin position="172"/>
        <end position="269"/>
    </location>
</feature>